<comment type="subcellular location">
    <subcellularLocation>
        <location evidence="1">Cell membrane</location>
        <topology evidence="1">Multi-pass membrane protein</topology>
    </subcellularLocation>
</comment>
<dbReference type="AlphaFoldDB" id="A0AAI8ZSI3"/>
<feature type="transmembrane region" description="Helical" evidence="7">
    <location>
        <begin position="387"/>
        <end position="413"/>
    </location>
</feature>
<name>A0AAI8ZSI3_YERFR</name>
<proteinExistence type="predicted"/>
<dbReference type="InterPro" id="IPR036259">
    <property type="entry name" value="MFS_trans_sf"/>
</dbReference>
<evidence type="ECO:0000256" key="2">
    <source>
        <dbReference type="ARBA" id="ARBA00022448"/>
    </source>
</evidence>
<dbReference type="InterPro" id="IPR020846">
    <property type="entry name" value="MFS_dom"/>
</dbReference>
<feature type="transmembrane region" description="Helical" evidence="7">
    <location>
        <begin position="259"/>
        <end position="276"/>
    </location>
</feature>
<gene>
    <name evidence="9" type="primary">smvA</name>
    <name evidence="9" type="ORF">ERS008524_02880</name>
</gene>
<dbReference type="NCBIfam" id="NF011571">
    <property type="entry name" value="PRK14995.1"/>
    <property type="match status" value="1"/>
</dbReference>
<feature type="transmembrane region" description="Helical" evidence="7">
    <location>
        <begin position="229"/>
        <end position="247"/>
    </location>
</feature>
<dbReference type="InterPro" id="IPR011701">
    <property type="entry name" value="MFS"/>
</dbReference>
<evidence type="ECO:0000313" key="10">
    <source>
        <dbReference type="Proteomes" id="UP000046784"/>
    </source>
</evidence>
<feature type="transmembrane region" description="Helical" evidence="7">
    <location>
        <begin position="109"/>
        <end position="128"/>
    </location>
</feature>
<dbReference type="GO" id="GO:0022857">
    <property type="term" value="F:transmembrane transporter activity"/>
    <property type="evidence" value="ECO:0007669"/>
    <property type="project" value="InterPro"/>
</dbReference>
<dbReference type="GO" id="GO:0005886">
    <property type="term" value="C:plasma membrane"/>
    <property type="evidence" value="ECO:0007669"/>
    <property type="project" value="UniProtKB-SubCell"/>
</dbReference>
<dbReference type="SUPFAM" id="SSF103473">
    <property type="entry name" value="MFS general substrate transporter"/>
    <property type="match status" value="1"/>
</dbReference>
<feature type="transmembrane region" description="Helical" evidence="7">
    <location>
        <begin position="193"/>
        <end position="217"/>
    </location>
</feature>
<feature type="transmembrane region" description="Helical" evidence="7">
    <location>
        <begin position="42"/>
        <end position="64"/>
    </location>
</feature>
<feature type="domain" description="Major facilitator superfamily (MFS) profile" evidence="8">
    <location>
        <begin position="43"/>
        <end position="527"/>
    </location>
</feature>
<keyword evidence="2" id="KW-0813">Transport</keyword>
<dbReference type="PANTHER" id="PTHR42718">
    <property type="entry name" value="MAJOR FACILITATOR SUPERFAMILY MULTIDRUG TRANSPORTER MFSC"/>
    <property type="match status" value="1"/>
</dbReference>
<feature type="transmembrane region" description="Helical" evidence="7">
    <location>
        <begin position="134"/>
        <end position="155"/>
    </location>
</feature>
<feature type="transmembrane region" description="Helical" evidence="7">
    <location>
        <begin position="499"/>
        <end position="521"/>
    </location>
</feature>
<evidence type="ECO:0000256" key="1">
    <source>
        <dbReference type="ARBA" id="ARBA00004651"/>
    </source>
</evidence>
<evidence type="ECO:0000259" key="8">
    <source>
        <dbReference type="PROSITE" id="PS50850"/>
    </source>
</evidence>
<evidence type="ECO:0000256" key="5">
    <source>
        <dbReference type="ARBA" id="ARBA00022989"/>
    </source>
</evidence>
<keyword evidence="4 7" id="KW-0812">Transmembrane</keyword>
<feature type="transmembrane region" description="Helical" evidence="7">
    <location>
        <begin position="296"/>
        <end position="314"/>
    </location>
</feature>
<feature type="transmembrane region" description="Helical" evidence="7">
    <location>
        <begin position="362"/>
        <end position="381"/>
    </location>
</feature>
<keyword evidence="6 7" id="KW-0472">Membrane</keyword>
<feature type="transmembrane region" description="Helical" evidence="7">
    <location>
        <begin position="79"/>
        <end position="97"/>
    </location>
</feature>
<dbReference type="PROSITE" id="PS50850">
    <property type="entry name" value="MFS"/>
    <property type="match status" value="1"/>
</dbReference>
<organism evidence="9 10">
    <name type="scientific">Yersinia frederiksenii</name>
    <dbReference type="NCBI Taxonomy" id="29484"/>
    <lineage>
        <taxon>Bacteria</taxon>
        <taxon>Pseudomonadati</taxon>
        <taxon>Pseudomonadota</taxon>
        <taxon>Gammaproteobacteria</taxon>
        <taxon>Enterobacterales</taxon>
        <taxon>Yersiniaceae</taxon>
        <taxon>Yersinia</taxon>
    </lineage>
</organism>
<dbReference type="Gene3D" id="1.20.1250.20">
    <property type="entry name" value="MFS general substrate transporter like domains"/>
    <property type="match status" value="1"/>
</dbReference>
<dbReference type="EMBL" id="CGCB01000019">
    <property type="protein sequence ID" value="CFR06055.1"/>
    <property type="molecule type" value="Genomic_DNA"/>
</dbReference>
<dbReference type="PANTHER" id="PTHR42718:SF47">
    <property type="entry name" value="METHYL VIOLOGEN RESISTANCE PROTEIN SMVA"/>
    <property type="match status" value="1"/>
</dbReference>
<dbReference type="Gene3D" id="1.20.1720.10">
    <property type="entry name" value="Multidrug resistance protein D"/>
    <property type="match status" value="1"/>
</dbReference>
<sequence>MCTPLCDELDVSSTFRYYSHLERVFNIILLPYLSVFMSKKWIVFYVIILMYLPVSIDATVLHVAAPRLGIALSATGSELLWIIDIYSLVMACLLLPMGALGDRIGFKRLALIGSVLFGLASLAAALAPSVAALIVARAFLAIGAAMILPATLSAVRHIFTDERERAMALGIWVAIGTMGAAMGPLVGGVLMEYFYWGSVFLINIPIIIIVVIATLVVIPSQPVRKEQTWKLAPALVLITAILMLVYAAKTGLRGGGDMVVTSLTALFGGIMLYAFVRHQLSTPTPMIDFRLISQRVIAVGMVMAMTAMITLVGFELLLTQELQFVLGKSPLDAGMFLLPLMIASGVSGPLSGWLVAKLGLRAVASAGIALSSLSFLGLAWTDFATQAYLAWGWMILLGFSIEASLLASTAAIMSAAPPEKAGAAGAVEGMAYELGAGLGVAIFGLMLSRAYTASIVLPADLPADLVRQASASISETIQVVNRLGGHEQLLVSAKLAFSASHSLVLGTASALLILLAAVVWFTMPRKQSPQWANA</sequence>
<evidence type="ECO:0000256" key="7">
    <source>
        <dbReference type="SAM" id="Phobius"/>
    </source>
</evidence>
<dbReference type="Proteomes" id="UP000046784">
    <property type="component" value="Unassembled WGS sequence"/>
</dbReference>
<feature type="transmembrane region" description="Helical" evidence="7">
    <location>
        <begin position="334"/>
        <end position="355"/>
    </location>
</feature>
<dbReference type="PRINTS" id="PR01036">
    <property type="entry name" value="TCRTETB"/>
</dbReference>
<accession>A0AAI8ZSI3</accession>
<evidence type="ECO:0000256" key="4">
    <source>
        <dbReference type="ARBA" id="ARBA00022692"/>
    </source>
</evidence>
<protein>
    <submittedName>
        <fullName evidence="9">Major facilitator transporter</fullName>
    </submittedName>
</protein>
<evidence type="ECO:0000256" key="6">
    <source>
        <dbReference type="ARBA" id="ARBA00023136"/>
    </source>
</evidence>
<keyword evidence="5 7" id="KW-1133">Transmembrane helix</keyword>
<dbReference type="Pfam" id="PF07690">
    <property type="entry name" value="MFS_1"/>
    <property type="match status" value="1"/>
</dbReference>
<keyword evidence="3" id="KW-1003">Cell membrane</keyword>
<evidence type="ECO:0000256" key="3">
    <source>
        <dbReference type="ARBA" id="ARBA00022475"/>
    </source>
</evidence>
<evidence type="ECO:0000313" key="9">
    <source>
        <dbReference type="EMBL" id="CFR06055.1"/>
    </source>
</evidence>
<comment type="caution">
    <text evidence="9">The sequence shown here is derived from an EMBL/GenBank/DDBJ whole genome shotgun (WGS) entry which is preliminary data.</text>
</comment>
<dbReference type="CDD" id="cd17321">
    <property type="entry name" value="MFS_MMR_MDR_like"/>
    <property type="match status" value="1"/>
</dbReference>
<reference evidence="9 10" key="1">
    <citation type="submission" date="2015-03" db="EMBL/GenBank/DDBJ databases">
        <authorList>
            <consortium name="Pathogen Informatics"/>
            <person name="Murphy D."/>
        </authorList>
    </citation>
    <scope>NUCLEOTIDE SEQUENCE [LARGE SCALE GENOMIC DNA]</scope>
    <source>
        <strain evidence="9 10">3400/83</strain>
    </source>
</reference>
<feature type="transmembrane region" description="Helical" evidence="7">
    <location>
        <begin position="167"/>
        <end position="187"/>
    </location>
</feature>
<feature type="transmembrane region" description="Helical" evidence="7">
    <location>
        <begin position="434"/>
        <end position="457"/>
    </location>
</feature>